<evidence type="ECO:0000313" key="3">
    <source>
        <dbReference type="EMBL" id="MBF9132962.1"/>
    </source>
</evidence>
<comment type="caution">
    <text evidence="3">The sequence shown here is derived from an EMBL/GenBank/DDBJ whole genome shotgun (WGS) entry which is preliminary data.</text>
</comment>
<evidence type="ECO:0000313" key="4">
    <source>
        <dbReference type="Proteomes" id="UP000638560"/>
    </source>
</evidence>
<keyword evidence="2" id="KW-0812">Transmembrane</keyword>
<feature type="transmembrane region" description="Helical" evidence="2">
    <location>
        <begin position="118"/>
        <end position="141"/>
    </location>
</feature>
<proteinExistence type="predicted"/>
<protein>
    <submittedName>
        <fullName evidence="3">Uncharacterized protein</fullName>
    </submittedName>
</protein>
<dbReference type="RefSeq" id="WP_196204481.1">
    <property type="nucleotide sequence ID" value="NZ_JADPUN010000256.1"/>
</dbReference>
<organism evidence="3 4">
    <name type="scientific">Plantactinospora alkalitolerans</name>
    <dbReference type="NCBI Taxonomy" id="2789879"/>
    <lineage>
        <taxon>Bacteria</taxon>
        <taxon>Bacillati</taxon>
        <taxon>Actinomycetota</taxon>
        <taxon>Actinomycetes</taxon>
        <taxon>Micromonosporales</taxon>
        <taxon>Micromonosporaceae</taxon>
        <taxon>Plantactinospora</taxon>
    </lineage>
</organism>
<reference evidence="3 4" key="1">
    <citation type="submission" date="2020-11" db="EMBL/GenBank/DDBJ databases">
        <title>A novel isolate from a Black sea contaminated sediment with potential to produce alkanes: Plantactinospora alkalitolerans sp. nov.</title>
        <authorList>
            <person name="Carro L."/>
            <person name="Veyisoglu A."/>
            <person name="Guven K."/>
            <person name="Schumann P."/>
            <person name="Klenk H.-P."/>
            <person name="Sahin N."/>
        </authorList>
    </citation>
    <scope>NUCLEOTIDE SEQUENCE [LARGE SCALE GENOMIC DNA]</scope>
    <source>
        <strain evidence="3 4">S1510</strain>
    </source>
</reference>
<feature type="region of interest" description="Disordered" evidence="1">
    <location>
        <begin position="58"/>
        <end position="113"/>
    </location>
</feature>
<feature type="compositionally biased region" description="Low complexity" evidence="1">
    <location>
        <begin position="269"/>
        <end position="282"/>
    </location>
</feature>
<feature type="compositionally biased region" description="Low complexity" evidence="1">
    <location>
        <begin position="183"/>
        <end position="193"/>
    </location>
</feature>
<accession>A0ABS0H3C1</accession>
<gene>
    <name evidence="3" type="ORF">I0C86_28975</name>
</gene>
<feature type="region of interest" description="Disordered" evidence="1">
    <location>
        <begin position="148"/>
        <end position="194"/>
    </location>
</feature>
<name>A0ABS0H3C1_9ACTN</name>
<evidence type="ECO:0000256" key="1">
    <source>
        <dbReference type="SAM" id="MobiDB-lite"/>
    </source>
</evidence>
<keyword evidence="4" id="KW-1185">Reference proteome</keyword>
<sequence>MGSRRRPRPEPDGVDRLLDAAAAGVTEPGQPPRNPSSVSRTYEQDPVAGLLAAAAAPVRPKELDGEEPAMAAFRAARHAPAEAARNASLSTARRVSPAASGDTTAPAASRLRRSRRRLTAGAGAWIAVAATTLTAGAALAADALITRPAPAPRPGPSIGTTTSDPTAPPDVPSTAVPRPGIPGPRRSGSGPAGLAPSVFGLCHAHLAGHGANQGRAAGNDPPTALVEAAGGRSEVETWCRELLATDPRPGNGTPGNGDRDTDPGPDNNPPGRDNPPGKNDPPGGNGVPGKDDPPGKEAPPGRDGPPVRGGG</sequence>
<keyword evidence="2" id="KW-0472">Membrane</keyword>
<dbReference type="EMBL" id="JADPUN010000256">
    <property type="protein sequence ID" value="MBF9132962.1"/>
    <property type="molecule type" value="Genomic_DNA"/>
</dbReference>
<feature type="region of interest" description="Disordered" evidence="1">
    <location>
        <begin position="211"/>
        <end position="311"/>
    </location>
</feature>
<keyword evidence="2" id="KW-1133">Transmembrane helix</keyword>
<dbReference type="Proteomes" id="UP000638560">
    <property type="component" value="Unassembled WGS sequence"/>
</dbReference>
<feature type="compositionally biased region" description="Basic and acidic residues" evidence="1">
    <location>
        <begin position="8"/>
        <end position="18"/>
    </location>
</feature>
<evidence type="ECO:0000256" key="2">
    <source>
        <dbReference type="SAM" id="Phobius"/>
    </source>
</evidence>
<feature type="region of interest" description="Disordered" evidence="1">
    <location>
        <begin position="1"/>
        <end position="45"/>
    </location>
</feature>